<evidence type="ECO:0008006" key="4">
    <source>
        <dbReference type="Google" id="ProtNLM"/>
    </source>
</evidence>
<evidence type="ECO:0000256" key="1">
    <source>
        <dbReference type="SAM" id="Phobius"/>
    </source>
</evidence>
<keyword evidence="1" id="KW-1133">Transmembrane helix</keyword>
<evidence type="ECO:0000313" key="2">
    <source>
        <dbReference type="EMBL" id="TMU55674.1"/>
    </source>
</evidence>
<keyword evidence="1" id="KW-0812">Transmembrane</keyword>
<accession>A0ABY2WLE5</accession>
<dbReference type="PROSITE" id="PS51257">
    <property type="entry name" value="PROKAR_LIPOPROTEIN"/>
    <property type="match status" value="1"/>
</dbReference>
<sequence length="150" mass="17190">MNKTLIYIIIILTFSGCSYITDFYIINSSDQNISIEYKVKDFELSGPFVSTPYLTKMSRGFEYSSDRNYDSVVVDSINKKVSCKLEKGQSLWFGDDLNFSIKNLQDQQKLKDKIVYLKISIEHGVLMANESNIVSSLTTFDRQHVGIEVE</sequence>
<name>A0ABY2WLE5_9FLAO</name>
<keyword evidence="1" id="KW-0472">Membrane</keyword>
<dbReference type="EMBL" id="VCNI01000002">
    <property type="protein sequence ID" value="TMU55674.1"/>
    <property type="molecule type" value="Genomic_DNA"/>
</dbReference>
<reference evidence="2 3" key="1">
    <citation type="submission" date="2019-05" db="EMBL/GenBank/DDBJ databases">
        <title>Flagellimonas sp. AsT0115, sp. nov., isolated from a marine red algae, Asparagopsis taxiformis.</title>
        <authorList>
            <person name="Kim J."/>
            <person name="Jeong S.E."/>
            <person name="Jeon C.O."/>
        </authorList>
    </citation>
    <scope>NUCLEOTIDE SEQUENCE [LARGE SCALE GENOMIC DNA]</scope>
    <source>
        <strain evidence="2 3">AsT0115</strain>
    </source>
</reference>
<feature type="transmembrane region" description="Helical" evidence="1">
    <location>
        <begin position="6"/>
        <end position="26"/>
    </location>
</feature>
<evidence type="ECO:0000313" key="3">
    <source>
        <dbReference type="Proteomes" id="UP000751614"/>
    </source>
</evidence>
<gene>
    <name evidence="2" type="ORF">FGG15_16045</name>
</gene>
<dbReference type="RefSeq" id="WP_138838066.1">
    <property type="nucleotide sequence ID" value="NZ_VCNI01000002.1"/>
</dbReference>
<comment type="caution">
    <text evidence="2">The sequence shown here is derived from an EMBL/GenBank/DDBJ whole genome shotgun (WGS) entry which is preliminary data.</text>
</comment>
<organism evidence="2 3">
    <name type="scientific">Flagellimonas algicola</name>
    <dbReference type="NCBI Taxonomy" id="2583815"/>
    <lineage>
        <taxon>Bacteria</taxon>
        <taxon>Pseudomonadati</taxon>
        <taxon>Bacteroidota</taxon>
        <taxon>Flavobacteriia</taxon>
        <taxon>Flavobacteriales</taxon>
        <taxon>Flavobacteriaceae</taxon>
        <taxon>Flagellimonas</taxon>
    </lineage>
</organism>
<proteinExistence type="predicted"/>
<keyword evidence="3" id="KW-1185">Reference proteome</keyword>
<dbReference type="Proteomes" id="UP000751614">
    <property type="component" value="Unassembled WGS sequence"/>
</dbReference>
<protein>
    <recommendedName>
        <fullName evidence="4">Lipoprotein</fullName>
    </recommendedName>
</protein>